<gene>
    <name evidence="11" type="primary">malQ</name>
    <name evidence="11" type="ORF">Aru02nite_71470</name>
</gene>
<sequence length="628" mass="66555">MDDALAELADAAGVATAYRDGAGRRVDVSPDVVVAVLGQLDLDAGTPAAVRRSLAEVRARRRRTVAVPAGEEYPVPDGTLRAEDGGERRVTGALPATTPPGWYTLAHRGGETTVLVTPDALPPVPDVWGLAVQAYALHSAGSWGMGDYADLREVVAYGAELGAGALLCNPLCAPDLVPPVPASPYSPTSRRFANPLYLRVTETPEYRRADEATRAKVDALRPDTGELIDYDAVWAAKRAALELLWPLAPRGPVPEPALAGYATFCALADRHGADHRRWPAPLRRPGPAATAAAGPDRVGFHAWLQHRCADQLAAVREAAAPMPVGLLSDLPVGVAAGGADAWAYQDVLAGAVSVGAPPDAFSTAGQDWGLPPWRPDRLDATGYAAYRETLAAACALGGGLRVDHVAGLFRLWWIPPGAPATDGTYVRYDADVLLGALTLAAHRYRVAVVGEDLGTVEPEVTEALRQRHMLGCEVLWFARDDAGSLLPTTAWPRDAVASISTHDLPTAAGFLTGDATRVRARLGLVSPDEAARTEAERDELLTVLRAERLLSVGGETSEAIVALHALLARTPCRIRLAALTDVLGETRAPNLPGTTTGYPNWRIPLPLSVAELRADTRLPRIAALLRTR</sequence>
<keyword evidence="5 10" id="KW-0328">Glycosyltransferase</keyword>
<evidence type="ECO:0000256" key="5">
    <source>
        <dbReference type="ARBA" id="ARBA00022676"/>
    </source>
</evidence>
<dbReference type="AlphaFoldDB" id="A0A8J3JI16"/>
<accession>A0A8J3JI16</accession>
<evidence type="ECO:0000256" key="7">
    <source>
        <dbReference type="ARBA" id="ARBA00023277"/>
    </source>
</evidence>
<dbReference type="EMBL" id="BOMB01000055">
    <property type="protein sequence ID" value="GID16258.1"/>
    <property type="molecule type" value="Genomic_DNA"/>
</dbReference>
<keyword evidence="6 10" id="KW-0808">Transferase</keyword>
<dbReference type="SUPFAM" id="SSF51445">
    <property type="entry name" value="(Trans)glycosidases"/>
    <property type="match status" value="1"/>
</dbReference>
<evidence type="ECO:0000256" key="1">
    <source>
        <dbReference type="ARBA" id="ARBA00000439"/>
    </source>
</evidence>
<evidence type="ECO:0000256" key="9">
    <source>
        <dbReference type="ARBA" id="ARBA00031501"/>
    </source>
</evidence>
<keyword evidence="7 10" id="KW-0119">Carbohydrate metabolism</keyword>
<comment type="caution">
    <text evidence="11">The sequence shown here is derived from an EMBL/GenBank/DDBJ whole genome shotgun (WGS) entry which is preliminary data.</text>
</comment>
<dbReference type="GO" id="GO:0005975">
    <property type="term" value="P:carbohydrate metabolic process"/>
    <property type="evidence" value="ECO:0007669"/>
    <property type="project" value="InterPro"/>
</dbReference>
<dbReference type="Pfam" id="PF02446">
    <property type="entry name" value="Glyco_hydro_77"/>
    <property type="match status" value="1"/>
</dbReference>
<organism evidence="11 12">
    <name type="scientific">Actinocatenispora rupis</name>
    <dbReference type="NCBI Taxonomy" id="519421"/>
    <lineage>
        <taxon>Bacteria</taxon>
        <taxon>Bacillati</taxon>
        <taxon>Actinomycetota</taxon>
        <taxon>Actinomycetes</taxon>
        <taxon>Micromonosporales</taxon>
        <taxon>Micromonosporaceae</taxon>
        <taxon>Actinocatenispora</taxon>
    </lineage>
</organism>
<evidence type="ECO:0000313" key="12">
    <source>
        <dbReference type="Proteomes" id="UP000612808"/>
    </source>
</evidence>
<evidence type="ECO:0000256" key="8">
    <source>
        <dbReference type="ARBA" id="ARBA00031423"/>
    </source>
</evidence>
<comment type="similarity">
    <text evidence="2 10">Belongs to the disproportionating enzyme family.</text>
</comment>
<dbReference type="RefSeq" id="WP_203664933.1">
    <property type="nucleotide sequence ID" value="NZ_BAAAZM010000034.1"/>
</dbReference>
<dbReference type="EC" id="2.4.1.25" evidence="3 10"/>
<evidence type="ECO:0000256" key="10">
    <source>
        <dbReference type="RuleBase" id="RU361207"/>
    </source>
</evidence>
<evidence type="ECO:0000256" key="6">
    <source>
        <dbReference type="ARBA" id="ARBA00022679"/>
    </source>
</evidence>
<protein>
    <recommendedName>
        <fullName evidence="4 10">4-alpha-glucanotransferase</fullName>
        <ecNumber evidence="3 10">2.4.1.25</ecNumber>
    </recommendedName>
    <alternativeName>
        <fullName evidence="8 10">Amylomaltase</fullName>
    </alternativeName>
    <alternativeName>
        <fullName evidence="9 10">Disproportionating enzyme</fullName>
    </alternativeName>
</protein>
<dbReference type="Proteomes" id="UP000612808">
    <property type="component" value="Unassembled WGS sequence"/>
</dbReference>
<dbReference type="InterPro" id="IPR003385">
    <property type="entry name" value="Glyco_hydro_77"/>
</dbReference>
<evidence type="ECO:0000256" key="2">
    <source>
        <dbReference type="ARBA" id="ARBA00005684"/>
    </source>
</evidence>
<reference evidence="11" key="1">
    <citation type="submission" date="2021-01" db="EMBL/GenBank/DDBJ databases">
        <title>Whole genome shotgun sequence of Actinocatenispora rupis NBRC 107355.</title>
        <authorList>
            <person name="Komaki H."/>
            <person name="Tamura T."/>
        </authorList>
    </citation>
    <scope>NUCLEOTIDE SEQUENCE</scope>
    <source>
        <strain evidence="11">NBRC 107355</strain>
    </source>
</reference>
<keyword evidence="12" id="KW-1185">Reference proteome</keyword>
<dbReference type="PANTHER" id="PTHR32438">
    <property type="entry name" value="4-ALPHA-GLUCANOTRANSFERASE DPE1, CHLOROPLASTIC/AMYLOPLASTIC"/>
    <property type="match status" value="1"/>
</dbReference>
<proteinExistence type="inferred from homology"/>
<name>A0A8J3JI16_9ACTN</name>
<dbReference type="InterPro" id="IPR017853">
    <property type="entry name" value="GH"/>
</dbReference>
<evidence type="ECO:0000313" key="11">
    <source>
        <dbReference type="EMBL" id="GID16258.1"/>
    </source>
</evidence>
<dbReference type="GO" id="GO:0004134">
    <property type="term" value="F:4-alpha-glucanotransferase activity"/>
    <property type="evidence" value="ECO:0007669"/>
    <property type="project" value="UniProtKB-EC"/>
</dbReference>
<evidence type="ECO:0000256" key="4">
    <source>
        <dbReference type="ARBA" id="ARBA00020295"/>
    </source>
</evidence>
<dbReference type="Gene3D" id="3.20.20.80">
    <property type="entry name" value="Glycosidases"/>
    <property type="match status" value="1"/>
</dbReference>
<dbReference type="PANTHER" id="PTHR32438:SF5">
    <property type="entry name" value="4-ALPHA-GLUCANOTRANSFERASE DPE1, CHLOROPLASTIC_AMYLOPLASTIC"/>
    <property type="match status" value="1"/>
</dbReference>
<comment type="catalytic activity">
    <reaction evidence="1 10">
        <text>Transfers a segment of a (1-&gt;4)-alpha-D-glucan to a new position in an acceptor, which may be glucose or a (1-&gt;4)-alpha-D-glucan.</text>
        <dbReference type="EC" id="2.4.1.25"/>
    </reaction>
</comment>
<dbReference type="NCBIfam" id="TIGR00217">
    <property type="entry name" value="malQ"/>
    <property type="match status" value="1"/>
</dbReference>
<evidence type="ECO:0000256" key="3">
    <source>
        <dbReference type="ARBA" id="ARBA00012560"/>
    </source>
</evidence>